<organism evidence="3 4">
    <name type="scientific">Cylindrotheca closterium</name>
    <dbReference type="NCBI Taxonomy" id="2856"/>
    <lineage>
        <taxon>Eukaryota</taxon>
        <taxon>Sar</taxon>
        <taxon>Stramenopiles</taxon>
        <taxon>Ochrophyta</taxon>
        <taxon>Bacillariophyta</taxon>
        <taxon>Bacillariophyceae</taxon>
        <taxon>Bacillariophycidae</taxon>
        <taxon>Bacillariales</taxon>
        <taxon>Bacillariaceae</taxon>
        <taxon>Cylindrotheca</taxon>
    </lineage>
</organism>
<feature type="region of interest" description="Disordered" evidence="1">
    <location>
        <begin position="22"/>
        <end position="64"/>
    </location>
</feature>
<dbReference type="InterPro" id="IPR008557">
    <property type="entry name" value="PhoX"/>
</dbReference>
<accession>A0AAD2FNI1</accession>
<dbReference type="InterPro" id="IPR011044">
    <property type="entry name" value="Quino_amine_DH_bsu"/>
</dbReference>
<protein>
    <recommendedName>
        <fullName evidence="5">DUF839 domain-containing protein</fullName>
    </recommendedName>
</protein>
<evidence type="ECO:0000256" key="1">
    <source>
        <dbReference type="SAM" id="MobiDB-lite"/>
    </source>
</evidence>
<sequence length="549" mass="61262">MRKPSIQCLPILALLLDVSSSADASSNYDDSKTNSQRLDLSHRRTTMKSEQKKSNMIKGAGDRQLVLQDVDVPARKSPPTVSKDDLKFPYKQDWKDRFLNPPSNSPTAAPSMSDAPTGAPITFPSDVPSVSSVPSGAPSSVASNSPSTGPSSSPTKTISYVPGKLTNSQNGMILSEGLQSRIIARADQKVRFKDGSFSQEVFHQEPDGSAVFADPDTGGWTYVSNSEQFRGNGGVGAIVFDKDGEVVDYKNLLRGTSRNCSGGKTPWNTWVSCEEWREGKIWQIDPQGIRSPEVTSLSPAFGDFESFAYDVRDFEKPRFFVTEDNRQGALRRFTPTNPNWDDPWTILHGDGTLEYLVLVPLGGGRDDTVGAYYWTTDLNIARANAEFFYRYTEGLDVYDNEMFVVSKTQKSLFILDLDGNTYRRFDTDFGLFDGQPDQMKRLIKNGPSNVEFSSTFDAKEAEEEPLLYFCEDSGEENGIHARDANNWFYTILESNNGSRETSGLAFSPDGKHMYFSYQFQGIIFDVWREDGLPFYGKTLDVHYHAQQGR</sequence>
<keyword evidence="2" id="KW-0732">Signal</keyword>
<feature type="signal peptide" evidence="2">
    <location>
        <begin position="1"/>
        <end position="24"/>
    </location>
</feature>
<dbReference type="SUPFAM" id="SSF50969">
    <property type="entry name" value="YVTN repeat-like/Quinoprotein amine dehydrogenase"/>
    <property type="match status" value="1"/>
</dbReference>
<feature type="compositionally biased region" description="Low complexity" evidence="1">
    <location>
        <begin position="124"/>
        <end position="155"/>
    </location>
</feature>
<gene>
    <name evidence="3" type="ORF">CYCCA115_LOCUS11085</name>
</gene>
<proteinExistence type="predicted"/>
<feature type="chain" id="PRO_5042048845" description="DUF839 domain-containing protein" evidence="2">
    <location>
        <begin position="25"/>
        <end position="549"/>
    </location>
</feature>
<dbReference type="PANTHER" id="PTHR35399:SF2">
    <property type="entry name" value="DUF839 DOMAIN-CONTAINING PROTEIN"/>
    <property type="match status" value="1"/>
</dbReference>
<feature type="region of interest" description="Disordered" evidence="1">
    <location>
        <begin position="92"/>
        <end position="160"/>
    </location>
</feature>
<keyword evidence="4" id="KW-1185">Reference proteome</keyword>
<comment type="caution">
    <text evidence="3">The sequence shown here is derived from an EMBL/GenBank/DDBJ whole genome shotgun (WGS) entry which is preliminary data.</text>
</comment>
<feature type="compositionally biased region" description="Basic and acidic residues" evidence="1">
    <location>
        <begin position="39"/>
        <end position="53"/>
    </location>
</feature>
<feature type="compositionally biased region" description="Low complexity" evidence="1">
    <location>
        <begin position="100"/>
        <end position="113"/>
    </location>
</feature>
<dbReference type="Proteomes" id="UP001295423">
    <property type="component" value="Unassembled WGS sequence"/>
</dbReference>
<dbReference type="PANTHER" id="PTHR35399">
    <property type="entry name" value="SLR8030 PROTEIN"/>
    <property type="match status" value="1"/>
</dbReference>
<name>A0AAD2FNI1_9STRA</name>
<evidence type="ECO:0000256" key="2">
    <source>
        <dbReference type="SAM" id="SignalP"/>
    </source>
</evidence>
<dbReference type="Pfam" id="PF05787">
    <property type="entry name" value="PhoX"/>
    <property type="match status" value="1"/>
</dbReference>
<reference evidence="3" key="1">
    <citation type="submission" date="2023-08" db="EMBL/GenBank/DDBJ databases">
        <authorList>
            <person name="Audoor S."/>
            <person name="Bilcke G."/>
        </authorList>
    </citation>
    <scope>NUCLEOTIDE SEQUENCE</scope>
</reference>
<evidence type="ECO:0000313" key="4">
    <source>
        <dbReference type="Proteomes" id="UP001295423"/>
    </source>
</evidence>
<evidence type="ECO:0008006" key="5">
    <source>
        <dbReference type="Google" id="ProtNLM"/>
    </source>
</evidence>
<evidence type="ECO:0000313" key="3">
    <source>
        <dbReference type="EMBL" id="CAJ1947315.1"/>
    </source>
</evidence>
<dbReference type="EMBL" id="CAKOGP040001725">
    <property type="protein sequence ID" value="CAJ1947315.1"/>
    <property type="molecule type" value="Genomic_DNA"/>
</dbReference>
<dbReference type="AlphaFoldDB" id="A0AAD2FNI1"/>